<protein>
    <submittedName>
        <fullName evidence="1">Uncharacterized protein</fullName>
    </submittedName>
</protein>
<name>A0A3N5BPR0_9THEO</name>
<keyword evidence="2" id="KW-1185">Reference proteome</keyword>
<sequence length="61" mass="6976">MLKSGDRVRIYYARTNRLPDLKWRERCGVVLVVGYGRGPRNVLVLTDAEVVVVPWGTRCES</sequence>
<dbReference type="EMBL" id="RKRE01000001">
    <property type="protein sequence ID" value="RPF49602.1"/>
    <property type="molecule type" value="Genomic_DNA"/>
</dbReference>
<accession>A0A3N5BPR0</accession>
<proteinExistence type="predicted"/>
<organism evidence="1 2">
    <name type="scientific">Thermodesulfitimonas autotrophica</name>
    <dbReference type="NCBI Taxonomy" id="1894989"/>
    <lineage>
        <taxon>Bacteria</taxon>
        <taxon>Bacillati</taxon>
        <taxon>Bacillota</taxon>
        <taxon>Clostridia</taxon>
        <taxon>Thermoanaerobacterales</taxon>
        <taxon>Thermoanaerobacteraceae</taxon>
        <taxon>Thermodesulfitimonas</taxon>
    </lineage>
</organism>
<dbReference type="RefSeq" id="WP_123927307.1">
    <property type="nucleotide sequence ID" value="NZ_RKRE01000001.1"/>
</dbReference>
<evidence type="ECO:0000313" key="2">
    <source>
        <dbReference type="Proteomes" id="UP000282654"/>
    </source>
</evidence>
<comment type="caution">
    <text evidence="1">The sequence shown here is derived from an EMBL/GenBank/DDBJ whole genome shotgun (WGS) entry which is preliminary data.</text>
</comment>
<gene>
    <name evidence="1" type="ORF">EDD75_0421</name>
</gene>
<dbReference type="AlphaFoldDB" id="A0A3N5BPR0"/>
<reference evidence="1 2" key="1">
    <citation type="submission" date="2018-11" db="EMBL/GenBank/DDBJ databases">
        <title>Genomic Encyclopedia of Type Strains, Phase IV (KMG-IV): sequencing the most valuable type-strain genomes for metagenomic binning, comparative biology and taxonomic classification.</title>
        <authorList>
            <person name="Goeker M."/>
        </authorList>
    </citation>
    <scope>NUCLEOTIDE SEQUENCE [LARGE SCALE GENOMIC DNA]</scope>
    <source>
        <strain evidence="1 2">DSM 102936</strain>
    </source>
</reference>
<dbReference type="Proteomes" id="UP000282654">
    <property type="component" value="Unassembled WGS sequence"/>
</dbReference>
<evidence type="ECO:0000313" key="1">
    <source>
        <dbReference type="EMBL" id="RPF49602.1"/>
    </source>
</evidence>